<keyword evidence="3" id="KW-1185">Reference proteome</keyword>
<accession>A0A167U2U9</accession>
<feature type="compositionally biased region" description="Acidic residues" evidence="1">
    <location>
        <begin position="96"/>
        <end position="117"/>
    </location>
</feature>
<organism evidence="2 3">
    <name type="scientific">Niveomyces insectorum RCEF 264</name>
    <dbReference type="NCBI Taxonomy" id="1081102"/>
    <lineage>
        <taxon>Eukaryota</taxon>
        <taxon>Fungi</taxon>
        <taxon>Dikarya</taxon>
        <taxon>Ascomycota</taxon>
        <taxon>Pezizomycotina</taxon>
        <taxon>Sordariomycetes</taxon>
        <taxon>Hypocreomycetidae</taxon>
        <taxon>Hypocreales</taxon>
        <taxon>Cordycipitaceae</taxon>
        <taxon>Niveomyces</taxon>
    </lineage>
</organism>
<protein>
    <submittedName>
        <fullName evidence="2">Uncharacterized protein</fullName>
    </submittedName>
</protein>
<dbReference type="AlphaFoldDB" id="A0A167U2U9"/>
<evidence type="ECO:0000313" key="2">
    <source>
        <dbReference type="EMBL" id="OAA61190.1"/>
    </source>
</evidence>
<evidence type="ECO:0000313" key="3">
    <source>
        <dbReference type="Proteomes" id="UP000076874"/>
    </source>
</evidence>
<feature type="region of interest" description="Disordered" evidence="1">
    <location>
        <begin position="1"/>
        <end position="36"/>
    </location>
</feature>
<comment type="caution">
    <text evidence="2">The sequence shown here is derived from an EMBL/GenBank/DDBJ whole genome shotgun (WGS) entry which is preliminary data.</text>
</comment>
<name>A0A167U2U9_9HYPO</name>
<feature type="region of interest" description="Disordered" evidence="1">
    <location>
        <begin position="85"/>
        <end position="125"/>
    </location>
</feature>
<sequence length="125" mass="13403">MPCCAFDTRKDGTDTSQARRPLLPDEPRALPPDAPAASTLRRLTRLLFFVPASVASAPVAGSDAAAYSRSAEHVCRGQAFSLSRSGTVSTAATDDTAAEENNQEDHEDAVKDEDDRDEMGKFSDE</sequence>
<evidence type="ECO:0000256" key="1">
    <source>
        <dbReference type="SAM" id="MobiDB-lite"/>
    </source>
</evidence>
<dbReference type="EMBL" id="AZHD01000008">
    <property type="protein sequence ID" value="OAA61190.1"/>
    <property type="molecule type" value="Genomic_DNA"/>
</dbReference>
<gene>
    <name evidence="2" type="ORF">SPI_05214</name>
</gene>
<reference evidence="2 3" key="1">
    <citation type="journal article" date="2016" name="Genome Biol. Evol.">
        <title>Divergent and convergent evolution of fungal pathogenicity.</title>
        <authorList>
            <person name="Shang Y."/>
            <person name="Xiao G."/>
            <person name="Zheng P."/>
            <person name="Cen K."/>
            <person name="Zhan S."/>
            <person name="Wang C."/>
        </authorList>
    </citation>
    <scope>NUCLEOTIDE SEQUENCE [LARGE SCALE GENOMIC DNA]</scope>
    <source>
        <strain evidence="2 3">RCEF 264</strain>
    </source>
</reference>
<dbReference type="Proteomes" id="UP000076874">
    <property type="component" value="Unassembled WGS sequence"/>
</dbReference>
<proteinExistence type="predicted"/>